<protein>
    <submittedName>
        <fullName evidence="3">Uncharacterized protein</fullName>
    </submittedName>
</protein>
<keyword evidence="2" id="KW-0472">Membrane</keyword>
<dbReference type="InterPro" id="IPR038595">
    <property type="entry name" value="LOR_sf"/>
</dbReference>
<dbReference type="SUPFAM" id="SSF54518">
    <property type="entry name" value="Tubby C-terminal domain-like"/>
    <property type="match status" value="1"/>
</dbReference>
<feature type="transmembrane region" description="Helical" evidence="2">
    <location>
        <begin position="163"/>
        <end position="187"/>
    </location>
</feature>
<evidence type="ECO:0000256" key="1">
    <source>
        <dbReference type="ARBA" id="ARBA00005437"/>
    </source>
</evidence>
<evidence type="ECO:0000256" key="2">
    <source>
        <dbReference type="SAM" id="Phobius"/>
    </source>
</evidence>
<dbReference type="PANTHER" id="PTHR31087:SF85">
    <property type="entry name" value="PROTEIN LURP-ONE-RELATED 7"/>
    <property type="match status" value="1"/>
</dbReference>
<organism evidence="3 4">
    <name type="scientific">Aristolochia fimbriata</name>
    <name type="common">White veined hardy Dutchman's pipe vine</name>
    <dbReference type="NCBI Taxonomy" id="158543"/>
    <lineage>
        <taxon>Eukaryota</taxon>
        <taxon>Viridiplantae</taxon>
        <taxon>Streptophyta</taxon>
        <taxon>Embryophyta</taxon>
        <taxon>Tracheophyta</taxon>
        <taxon>Spermatophyta</taxon>
        <taxon>Magnoliopsida</taxon>
        <taxon>Magnoliidae</taxon>
        <taxon>Piperales</taxon>
        <taxon>Aristolochiaceae</taxon>
        <taxon>Aristolochia</taxon>
    </lineage>
</organism>
<dbReference type="InterPro" id="IPR025659">
    <property type="entry name" value="Tubby-like_C"/>
</dbReference>
<dbReference type="Proteomes" id="UP000825729">
    <property type="component" value="Unassembled WGS sequence"/>
</dbReference>
<gene>
    <name evidence="3" type="ORF">H6P81_008078</name>
</gene>
<dbReference type="EMBL" id="JAINDJ010000003">
    <property type="protein sequence ID" value="KAG9455174.1"/>
    <property type="molecule type" value="Genomic_DNA"/>
</dbReference>
<dbReference type="AlphaFoldDB" id="A0AAV7F2P2"/>
<keyword evidence="2" id="KW-0812">Transmembrane</keyword>
<sequence>MASTVDFPTASQIPVDLIIWKNPLKLTRAGLTVKDANGNLVYKFRRRWVSCCKHRVKGVLVDAHDNPLISIHRNEGWQAFRGVSEESKDLIFKVEAIVHTRLRSELLVLLVDENGTGATSKFEVKGSPFQRSCTIYKDASIVAQTSAMYKLQKVIVERHKFRLTLYPGIDPTFVVAVIAIFFCGGYNEENLTKS</sequence>
<comment type="similarity">
    <text evidence="1">Belongs to the LOR family.</text>
</comment>
<reference evidence="3 4" key="1">
    <citation type="submission" date="2021-07" db="EMBL/GenBank/DDBJ databases">
        <title>The Aristolochia fimbriata genome: insights into angiosperm evolution, floral development and chemical biosynthesis.</title>
        <authorList>
            <person name="Jiao Y."/>
        </authorList>
    </citation>
    <scope>NUCLEOTIDE SEQUENCE [LARGE SCALE GENOMIC DNA]</scope>
    <source>
        <strain evidence="3">IBCAS-2021</strain>
        <tissue evidence="3">Leaf</tissue>
    </source>
</reference>
<accession>A0AAV7F2P2</accession>
<proteinExistence type="inferred from homology"/>
<name>A0AAV7F2P2_ARIFI</name>
<dbReference type="Pfam" id="PF04525">
    <property type="entry name" value="LOR"/>
    <property type="match status" value="1"/>
</dbReference>
<keyword evidence="4" id="KW-1185">Reference proteome</keyword>
<evidence type="ECO:0000313" key="3">
    <source>
        <dbReference type="EMBL" id="KAG9455174.1"/>
    </source>
</evidence>
<evidence type="ECO:0000313" key="4">
    <source>
        <dbReference type="Proteomes" id="UP000825729"/>
    </source>
</evidence>
<keyword evidence="2" id="KW-1133">Transmembrane helix</keyword>
<comment type="caution">
    <text evidence="3">The sequence shown here is derived from an EMBL/GenBank/DDBJ whole genome shotgun (WGS) entry which is preliminary data.</text>
</comment>
<dbReference type="Gene3D" id="2.40.160.200">
    <property type="entry name" value="LURP1-related"/>
    <property type="match status" value="1"/>
</dbReference>
<dbReference type="InterPro" id="IPR007612">
    <property type="entry name" value="LOR"/>
</dbReference>
<dbReference type="PANTHER" id="PTHR31087">
    <property type="match status" value="1"/>
</dbReference>